<dbReference type="WBParaSite" id="nRc.2.0.1.t41645-RA">
    <property type="protein sequence ID" value="nRc.2.0.1.t41645-RA"/>
    <property type="gene ID" value="nRc.2.0.1.g41645"/>
</dbReference>
<proteinExistence type="predicted"/>
<evidence type="ECO:0000313" key="1">
    <source>
        <dbReference type="Proteomes" id="UP000887565"/>
    </source>
</evidence>
<keyword evidence="1" id="KW-1185">Reference proteome</keyword>
<accession>A0A915KVR5</accession>
<evidence type="ECO:0000313" key="2">
    <source>
        <dbReference type="WBParaSite" id="nRc.2.0.1.t41645-RA"/>
    </source>
</evidence>
<organism evidence="1 2">
    <name type="scientific">Romanomermis culicivorax</name>
    <name type="common">Nematode worm</name>
    <dbReference type="NCBI Taxonomy" id="13658"/>
    <lineage>
        <taxon>Eukaryota</taxon>
        <taxon>Metazoa</taxon>
        <taxon>Ecdysozoa</taxon>
        <taxon>Nematoda</taxon>
        <taxon>Enoplea</taxon>
        <taxon>Dorylaimia</taxon>
        <taxon>Mermithida</taxon>
        <taxon>Mermithoidea</taxon>
        <taxon>Mermithidae</taxon>
        <taxon>Romanomermis</taxon>
    </lineage>
</organism>
<sequence length="292" mass="33170">MENQMQTRGVKKLIGFYRELGDFKMSKDNVGGLKSLGLPRTPPGKKVCASEKLIVLTSAESSAEEDHGSDHRPLSVVNEGNIPMVSTAVEREDNDTILSMNEDHVFKIPSSTNLLRRGNLFQLPISGPVPPTPEMNIPVINQHQRWLMNKPTQLFDTYHQLYCDNEWEEHPENPRKSSLEDKLDQIMNRLEVYDSIFANIANNGSQKASQEVQTLESEIFSDAVGLPAKDDWQDRRLNEEVTELSEEEQQQEPLVPATELMQAKTAQTQSELANLCRLEEILRMVEEAEQRI</sequence>
<reference evidence="2" key="1">
    <citation type="submission" date="2022-11" db="UniProtKB">
        <authorList>
            <consortium name="WormBaseParasite"/>
        </authorList>
    </citation>
    <scope>IDENTIFICATION</scope>
</reference>
<name>A0A915KVR5_ROMCU</name>
<dbReference type="Proteomes" id="UP000887565">
    <property type="component" value="Unplaced"/>
</dbReference>
<dbReference type="AlphaFoldDB" id="A0A915KVR5"/>
<protein>
    <submittedName>
        <fullName evidence="2">Uncharacterized protein</fullName>
    </submittedName>
</protein>